<evidence type="ECO:0008006" key="3">
    <source>
        <dbReference type="Google" id="ProtNLM"/>
    </source>
</evidence>
<reference evidence="1 2" key="1">
    <citation type="submission" date="2020-09" db="EMBL/GenBank/DDBJ databases">
        <title>Novel species of Mucilaginibacter isolated from a glacier on the Tibetan Plateau.</title>
        <authorList>
            <person name="Liu Q."/>
            <person name="Xin Y.-H."/>
        </authorList>
    </citation>
    <scope>NUCLEOTIDE SEQUENCE [LARGE SCALE GENOMIC DNA]</scope>
    <source>
        <strain evidence="1 2">CGMCC 1.13878</strain>
    </source>
</reference>
<dbReference type="RefSeq" id="WP_191174374.1">
    <property type="nucleotide sequence ID" value="NZ_JACWMW010000001.1"/>
</dbReference>
<gene>
    <name evidence="1" type="ORF">IDJ75_04390</name>
</gene>
<keyword evidence="2" id="KW-1185">Reference proteome</keyword>
<proteinExistence type="predicted"/>
<accession>A0ABR7X1P2</accession>
<dbReference type="Proteomes" id="UP000618754">
    <property type="component" value="Unassembled WGS sequence"/>
</dbReference>
<evidence type="ECO:0000313" key="2">
    <source>
        <dbReference type="Proteomes" id="UP000618754"/>
    </source>
</evidence>
<protein>
    <recommendedName>
        <fullName evidence="3">Lipocalin-like domain-containing protein</fullName>
    </recommendedName>
</protein>
<organism evidence="1 2">
    <name type="scientific">Mucilaginibacter rigui</name>
    <dbReference type="NCBI Taxonomy" id="534635"/>
    <lineage>
        <taxon>Bacteria</taxon>
        <taxon>Pseudomonadati</taxon>
        <taxon>Bacteroidota</taxon>
        <taxon>Sphingobacteriia</taxon>
        <taxon>Sphingobacteriales</taxon>
        <taxon>Sphingobacteriaceae</taxon>
        <taxon>Mucilaginibacter</taxon>
    </lineage>
</organism>
<name>A0ABR7X1P2_9SPHI</name>
<evidence type="ECO:0000313" key="1">
    <source>
        <dbReference type="EMBL" id="MBD1384508.1"/>
    </source>
</evidence>
<sequence>MLNFLTDNESYEDRPYIEMKISCLLLCLITVTFSACQHEIVPPNKKYILDRWQVKAVVTTHYKNKVKTSTASTTTFGPDDYLQFNKDGTGYFGLKEPNGSAIFGAMKYSVSGSDEAIVNVTNEKGAFVFHIISADQTALRITYPDDTTTIPIADGDYYDVQLTRR</sequence>
<comment type="caution">
    <text evidence="1">The sequence shown here is derived from an EMBL/GenBank/DDBJ whole genome shotgun (WGS) entry which is preliminary data.</text>
</comment>
<dbReference type="EMBL" id="JACWMW010000001">
    <property type="protein sequence ID" value="MBD1384508.1"/>
    <property type="molecule type" value="Genomic_DNA"/>
</dbReference>